<protein>
    <submittedName>
        <fullName evidence="1">Uncharacterized protein</fullName>
    </submittedName>
</protein>
<organism evidence="1 2">
    <name type="scientific">Mauremys mutica</name>
    <name type="common">yellowpond turtle</name>
    <dbReference type="NCBI Taxonomy" id="74926"/>
    <lineage>
        <taxon>Eukaryota</taxon>
        <taxon>Metazoa</taxon>
        <taxon>Chordata</taxon>
        <taxon>Craniata</taxon>
        <taxon>Vertebrata</taxon>
        <taxon>Euteleostomi</taxon>
        <taxon>Archelosauria</taxon>
        <taxon>Testudinata</taxon>
        <taxon>Testudines</taxon>
        <taxon>Cryptodira</taxon>
        <taxon>Durocryptodira</taxon>
        <taxon>Testudinoidea</taxon>
        <taxon>Geoemydidae</taxon>
        <taxon>Geoemydinae</taxon>
        <taxon>Mauremys</taxon>
    </lineage>
</organism>
<sequence>IDSLNRRAEKKHANYSTEKLCRLSTVQELSYFSLRGEFFPGQDQGILEKHCLEMPTLPQSIVYLLFGQRTSDVCPHVSSYCKRFLGVLHSQVSLYASSSVVPEEHSCYVRS</sequence>
<dbReference type="Proteomes" id="UP000827986">
    <property type="component" value="Unassembled WGS sequence"/>
</dbReference>
<evidence type="ECO:0000313" key="1">
    <source>
        <dbReference type="EMBL" id="KAH1166593.1"/>
    </source>
</evidence>
<evidence type="ECO:0000313" key="2">
    <source>
        <dbReference type="Proteomes" id="UP000827986"/>
    </source>
</evidence>
<dbReference type="EMBL" id="JAHDVG010000487">
    <property type="protein sequence ID" value="KAH1166593.1"/>
    <property type="molecule type" value="Genomic_DNA"/>
</dbReference>
<dbReference type="AlphaFoldDB" id="A0A9D3WTY4"/>
<proteinExistence type="predicted"/>
<name>A0A9D3WTY4_9SAUR</name>
<gene>
    <name evidence="1" type="ORF">KIL84_015765</name>
</gene>
<accession>A0A9D3WTY4</accession>
<keyword evidence="2" id="KW-1185">Reference proteome</keyword>
<comment type="caution">
    <text evidence="1">The sequence shown here is derived from an EMBL/GenBank/DDBJ whole genome shotgun (WGS) entry which is preliminary data.</text>
</comment>
<reference evidence="1" key="1">
    <citation type="submission" date="2021-09" db="EMBL/GenBank/DDBJ databases">
        <title>The genome of Mauremys mutica provides insights into the evolution of semi-aquatic lifestyle.</title>
        <authorList>
            <person name="Gong S."/>
            <person name="Gao Y."/>
        </authorList>
    </citation>
    <scope>NUCLEOTIDE SEQUENCE</scope>
    <source>
        <strain evidence="1">MM-2020</strain>
        <tissue evidence="1">Muscle</tissue>
    </source>
</reference>
<feature type="non-terminal residue" evidence="1">
    <location>
        <position position="111"/>
    </location>
</feature>